<dbReference type="PANTHER" id="PTHR24421:SF10">
    <property type="entry name" value="NITRATE_NITRITE SENSOR PROTEIN NARQ"/>
    <property type="match status" value="1"/>
</dbReference>
<keyword evidence="5" id="KW-0808">Transferase</keyword>
<dbReference type="OrthoDB" id="9811306at2"/>
<comment type="catalytic activity">
    <reaction evidence="1">
        <text>ATP + protein L-histidine = ADP + protein N-phospho-L-histidine.</text>
        <dbReference type="EC" id="2.7.13.3"/>
    </reaction>
</comment>
<sequence>MRRISLVIIKRRRYSLTLTLTLVFGMISLLAIASMLSTVYLADTAEGDARAINLAGSLRMQAWRALATADAPASRQRYLAGIEESHARLGETRLVQDGDGDIARRLATIRRQWQQELAPRLTAGERGELPTARLDAHVDALDALVGRLEAAAEQRLRWLKWLQLTLLTLTLPLLAYGGYRLLRHVLMPLRDLLGVIERLRQGDFAAHSGYRRQDEIGLLATTVDDMAAHLEAAIAERARQRQARRLALMEERAVMARELHDSLAQALSYQNIQALRLQRRLAASDGDPHSGAIVEELRGGIEHAYRQLRELLTTFRTRLTEHGLRAAVEDAAESFTQRGGIWIHQEVTLADDVLGPDEELHVVQILREALANVVQHARASRAAIHLTGDADGVTLRVDDDGSGLPDDLTRPEHYGIIIMKERAQGLGGRLHFAASDWGGARLELHFTPHGEPHDAT</sequence>
<organism evidence="16 17">
    <name type="scientific">Onishia taeanensis</name>
    <dbReference type="NCBI Taxonomy" id="284577"/>
    <lineage>
        <taxon>Bacteria</taxon>
        <taxon>Pseudomonadati</taxon>
        <taxon>Pseudomonadota</taxon>
        <taxon>Gammaproteobacteria</taxon>
        <taxon>Oceanospirillales</taxon>
        <taxon>Halomonadaceae</taxon>
        <taxon>Onishia</taxon>
    </lineage>
</organism>
<keyword evidence="11" id="KW-0902">Two-component regulatory system</keyword>
<evidence type="ECO:0000256" key="3">
    <source>
        <dbReference type="ARBA" id="ARBA00012438"/>
    </source>
</evidence>
<dbReference type="InterPro" id="IPR029095">
    <property type="entry name" value="NarX-like_N"/>
</dbReference>
<evidence type="ECO:0000313" key="17">
    <source>
        <dbReference type="Proteomes" id="UP000249700"/>
    </source>
</evidence>
<comment type="subcellular location">
    <subcellularLocation>
        <location evidence="2">Membrane</location>
        <topology evidence="2">Multi-pass membrane protein</topology>
    </subcellularLocation>
</comment>
<evidence type="ECO:0000256" key="11">
    <source>
        <dbReference type="ARBA" id="ARBA00023012"/>
    </source>
</evidence>
<keyword evidence="7" id="KW-0547">Nucleotide-binding</keyword>
<dbReference type="Pfam" id="PF02518">
    <property type="entry name" value="HATPase_c"/>
    <property type="match status" value="1"/>
</dbReference>
<dbReference type="Pfam" id="PF13675">
    <property type="entry name" value="PilJ"/>
    <property type="match status" value="1"/>
</dbReference>
<evidence type="ECO:0000256" key="4">
    <source>
        <dbReference type="ARBA" id="ARBA00022553"/>
    </source>
</evidence>
<keyword evidence="10 13" id="KW-1133">Transmembrane helix</keyword>
<dbReference type="GO" id="GO:0016020">
    <property type="term" value="C:membrane"/>
    <property type="evidence" value="ECO:0007669"/>
    <property type="project" value="UniProtKB-SubCell"/>
</dbReference>
<evidence type="ECO:0000259" key="14">
    <source>
        <dbReference type="PROSITE" id="PS50109"/>
    </source>
</evidence>
<evidence type="ECO:0000313" key="16">
    <source>
        <dbReference type="EMBL" id="RAR62195.1"/>
    </source>
</evidence>
<evidence type="ECO:0000256" key="13">
    <source>
        <dbReference type="SAM" id="Phobius"/>
    </source>
</evidence>
<dbReference type="PROSITE" id="PS50885">
    <property type="entry name" value="HAMP"/>
    <property type="match status" value="1"/>
</dbReference>
<keyword evidence="9" id="KW-0067">ATP-binding</keyword>
<accession>A0A328XZP3</accession>
<dbReference type="InterPro" id="IPR036890">
    <property type="entry name" value="HATPase_C_sf"/>
</dbReference>
<evidence type="ECO:0000256" key="5">
    <source>
        <dbReference type="ARBA" id="ARBA00022679"/>
    </source>
</evidence>
<feature type="domain" description="Histidine kinase" evidence="14">
    <location>
        <begin position="254"/>
        <end position="450"/>
    </location>
</feature>
<dbReference type="SMART" id="SM00387">
    <property type="entry name" value="HATPase_c"/>
    <property type="match status" value="1"/>
</dbReference>
<dbReference type="SUPFAM" id="SSF55874">
    <property type="entry name" value="ATPase domain of HSP90 chaperone/DNA topoisomerase II/histidine kinase"/>
    <property type="match status" value="1"/>
</dbReference>
<proteinExistence type="predicted"/>
<dbReference type="InterPro" id="IPR005467">
    <property type="entry name" value="His_kinase_dom"/>
</dbReference>
<evidence type="ECO:0000256" key="9">
    <source>
        <dbReference type="ARBA" id="ARBA00022840"/>
    </source>
</evidence>
<evidence type="ECO:0000256" key="2">
    <source>
        <dbReference type="ARBA" id="ARBA00004141"/>
    </source>
</evidence>
<dbReference type="Gene3D" id="3.30.565.10">
    <property type="entry name" value="Histidine kinase-like ATPase, C-terminal domain"/>
    <property type="match status" value="1"/>
</dbReference>
<dbReference type="Pfam" id="PF00672">
    <property type="entry name" value="HAMP"/>
    <property type="match status" value="1"/>
</dbReference>
<dbReference type="GO" id="GO:0046983">
    <property type="term" value="F:protein dimerization activity"/>
    <property type="evidence" value="ECO:0007669"/>
    <property type="project" value="InterPro"/>
</dbReference>
<dbReference type="Gene3D" id="1.20.5.1930">
    <property type="match status" value="1"/>
</dbReference>
<dbReference type="InterPro" id="IPR011712">
    <property type="entry name" value="Sig_transdc_His_kin_sub3_dim/P"/>
</dbReference>
<dbReference type="CDD" id="cd16917">
    <property type="entry name" value="HATPase_UhpB-NarQ-NarX-like"/>
    <property type="match status" value="1"/>
</dbReference>
<evidence type="ECO:0000256" key="10">
    <source>
        <dbReference type="ARBA" id="ARBA00022989"/>
    </source>
</evidence>
<name>A0A328XZP3_9GAMM</name>
<evidence type="ECO:0000256" key="1">
    <source>
        <dbReference type="ARBA" id="ARBA00000085"/>
    </source>
</evidence>
<gene>
    <name evidence="16" type="ORF">BCL93_104172</name>
</gene>
<dbReference type="GO" id="GO:0005524">
    <property type="term" value="F:ATP binding"/>
    <property type="evidence" value="ECO:0007669"/>
    <property type="project" value="UniProtKB-KW"/>
</dbReference>
<dbReference type="SMART" id="SM00304">
    <property type="entry name" value="HAMP"/>
    <property type="match status" value="1"/>
</dbReference>
<dbReference type="Proteomes" id="UP000249700">
    <property type="component" value="Unassembled WGS sequence"/>
</dbReference>
<evidence type="ECO:0000259" key="15">
    <source>
        <dbReference type="PROSITE" id="PS50885"/>
    </source>
</evidence>
<dbReference type="GO" id="GO:0000155">
    <property type="term" value="F:phosphorelay sensor kinase activity"/>
    <property type="evidence" value="ECO:0007669"/>
    <property type="project" value="InterPro"/>
</dbReference>
<evidence type="ECO:0000256" key="6">
    <source>
        <dbReference type="ARBA" id="ARBA00022692"/>
    </source>
</evidence>
<dbReference type="Gene3D" id="1.10.8.500">
    <property type="entry name" value="HAMP domain in histidine kinase"/>
    <property type="match status" value="1"/>
</dbReference>
<evidence type="ECO:0000256" key="7">
    <source>
        <dbReference type="ARBA" id="ARBA00022741"/>
    </source>
</evidence>
<keyword evidence="4" id="KW-0597">Phosphoprotein</keyword>
<evidence type="ECO:0000256" key="8">
    <source>
        <dbReference type="ARBA" id="ARBA00022777"/>
    </source>
</evidence>
<dbReference type="InterPro" id="IPR042295">
    <property type="entry name" value="NarX-like_N_sf"/>
</dbReference>
<dbReference type="Gene3D" id="1.20.120.960">
    <property type="entry name" value="Histidine kinase NarX, sensor domain"/>
    <property type="match status" value="1"/>
</dbReference>
<dbReference type="InterPro" id="IPR003594">
    <property type="entry name" value="HATPase_dom"/>
</dbReference>
<dbReference type="CDD" id="cd06225">
    <property type="entry name" value="HAMP"/>
    <property type="match status" value="1"/>
</dbReference>
<keyword evidence="6 13" id="KW-0812">Transmembrane</keyword>
<dbReference type="InterPro" id="IPR003660">
    <property type="entry name" value="HAMP_dom"/>
</dbReference>
<dbReference type="PANTHER" id="PTHR24421">
    <property type="entry name" value="NITRATE/NITRITE SENSOR PROTEIN NARX-RELATED"/>
    <property type="match status" value="1"/>
</dbReference>
<dbReference type="AlphaFoldDB" id="A0A328XZP3"/>
<dbReference type="EMBL" id="QLSX01000004">
    <property type="protein sequence ID" value="RAR62195.1"/>
    <property type="molecule type" value="Genomic_DNA"/>
</dbReference>
<dbReference type="PROSITE" id="PS50109">
    <property type="entry name" value="HIS_KIN"/>
    <property type="match status" value="1"/>
</dbReference>
<dbReference type="InterPro" id="IPR050482">
    <property type="entry name" value="Sensor_HK_TwoCompSys"/>
</dbReference>
<feature type="domain" description="HAMP" evidence="15">
    <location>
        <begin position="183"/>
        <end position="235"/>
    </location>
</feature>
<reference evidence="16 17" key="1">
    <citation type="submission" date="2018-06" db="EMBL/GenBank/DDBJ databases">
        <title>Comparative analysis of microorganisms from saline springs in Andes Mountain Range, Colombia.</title>
        <authorList>
            <person name="Rubin E."/>
        </authorList>
    </citation>
    <scope>NUCLEOTIDE SEQUENCE [LARGE SCALE GENOMIC DNA]</scope>
    <source>
        <strain evidence="16 17">USBA-857</strain>
    </source>
</reference>
<dbReference type="Pfam" id="PF07730">
    <property type="entry name" value="HisKA_3"/>
    <property type="match status" value="1"/>
</dbReference>
<evidence type="ECO:0000256" key="12">
    <source>
        <dbReference type="ARBA" id="ARBA00023136"/>
    </source>
</evidence>
<keyword evidence="8 16" id="KW-0418">Kinase</keyword>
<dbReference type="SUPFAM" id="SSF158472">
    <property type="entry name" value="HAMP domain-like"/>
    <property type="match status" value="1"/>
</dbReference>
<protein>
    <recommendedName>
        <fullName evidence="3">histidine kinase</fullName>
        <ecNumber evidence="3">2.7.13.3</ecNumber>
    </recommendedName>
</protein>
<dbReference type="EC" id="2.7.13.3" evidence="3"/>
<keyword evidence="12 13" id="KW-0472">Membrane</keyword>
<comment type="caution">
    <text evidence="16">The sequence shown here is derived from an EMBL/GenBank/DDBJ whole genome shotgun (WGS) entry which is preliminary data.</text>
</comment>
<feature type="transmembrane region" description="Helical" evidence="13">
    <location>
        <begin position="20"/>
        <end position="42"/>
    </location>
</feature>